<dbReference type="SUPFAM" id="SSF47240">
    <property type="entry name" value="Ferritin-like"/>
    <property type="match status" value="1"/>
</dbReference>
<accession>A0A4Y8ZM28</accession>
<dbReference type="NCBIfam" id="TIGR02284">
    <property type="entry name" value="PA2169 family four-helix-bundle protein"/>
    <property type="match status" value="1"/>
</dbReference>
<dbReference type="PIRSF" id="PIRSF029477">
    <property type="entry name" value="UCP029477"/>
    <property type="match status" value="1"/>
</dbReference>
<dbReference type="InterPro" id="IPR016920">
    <property type="entry name" value="UCP029477"/>
</dbReference>
<reference evidence="2 3" key="1">
    <citation type="submission" date="2019-03" db="EMBL/GenBank/DDBJ databases">
        <title>Genome sequence of Sphingomonas sp. 17J27-24.</title>
        <authorList>
            <person name="Kim M."/>
            <person name="Maeng S."/>
            <person name="Sathiyaraj S."/>
        </authorList>
    </citation>
    <scope>NUCLEOTIDE SEQUENCE [LARGE SCALE GENOMIC DNA]</scope>
    <source>
        <strain evidence="2 3">17J27-24</strain>
    </source>
</reference>
<gene>
    <name evidence="2" type="ORF">E2493_16990</name>
</gene>
<dbReference type="InterPro" id="IPR011971">
    <property type="entry name" value="CHP02284"/>
</dbReference>
<evidence type="ECO:0000313" key="3">
    <source>
        <dbReference type="Proteomes" id="UP000298213"/>
    </source>
</evidence>
<dbReference type="InterPro" id="IPR012347">
    <property type="entry name" value="Ferritin-like"/>
</dbReference>
<dbReference type="RefSeq" id="WP_135089204.1">
    <property type="nucleotide sequence ID" value="NZ_SPDV01000040.1"/>
</dbReference>
<name>A0A4Y8ZM28_9SPHN</name>
<sequence length="152" mass="16858">MAGNDHDVSVLNTLITTTIDSANGFEEAAKDARSDQFKSMFQQFASDRRQCVSQLQQAVRQLGGDPEDDGSVKAAAHRTWLNLKDAVTGDSDKQIIEEVENGEDYIKGKYETALQDDRLSVQAKSIIEQAFRSVREGHDRASQLKHSMEGRG</sequence>
<keyword evidence="3" id="KW-1185">Reference proteome</keyword>
<comment type="caution">
    <text evidence="2">The sequence shown here is derived from an EMBL/GenBank/DDBJ whole genome shotgun (WGS) entry which is preliminary data.</text>
</comment>
<dbReference type="Gene3D" id="1.20.1260.10">
    <property type="match status" value="1"/>
</dbReference>
<dbReference type="Pfam" id="PF09537">
    <property type="entry name" value="DUF2383"/>
    <property type="match status" value="1"/>
</dbReference>
<feature type="domain" description="DUF2383" evidence="1">
    <location>
        <begin position="8"/>
        <end position="115"/>
    </location>
</feature>
<evidence type="ECO:0000313" key="2">
    <source>
        <dbReference type="EMBL" id="TFI57051.1"/>
    </source>
</evidence>
<protein>
    <submittedName>
        <fullName evidence="2">PA2169 family four-helix-bundle protein</fullName>
    </submittedName>
</protein>
<dbReference type="AlphaFoldDB" id="A0A4Y8ZM28"/>
<dbReference type="EMBL" id="SPDV01000040">
    <property type="protein sequence ID" value="TFI57051.1"/>
    <property type="molecule type" value="Genomic_DNA"/>
</dbReference>
<dbReference type="InterPro" id="IPR009078">
    <property type="entry name" value="Ferritin-like_SF"/>
</dbReference>
<evidence type="ECO:0000259" key="1">
    <source>
        <dbReference type="Pfam" id="PF09537"/>
    </source>
</evidence>
<dbReference type="OrthoDB" id="7265085at2"/>
<dbReference type="InterPro" id="IPR019052">
    <property type="entry name" value="DUF2383"/>
</dbReference>
<organism evidence="2 3">
    <name type="scientific">Sphingomonas parva</name>
    <dbReference type="NCBI Taxonomy" id="2555898"/>
    <lineage>
        <taxon>Bacteria</taxon>
        <taxon>Pseudomonadati</taxon>
        <taxon>Pseudomonadota</taxon>
        <taxon>Alphaproteobacteria</taxon>
        <taxon>Sphingomonadales</taxon>
        <taxon>Sphingomonadaceae</taxon>
        <taxon>Sphingomonas</taxon>
    </lineage>
</organism>
<proteinExistence type="predicted"/>
<dbReference type="Proteomes" id="UP000298213">
    <property type="component" value="Unassembled WGS sequence"/>
</dbReference>